<dbReference type="Pfam" id="PF12697">
    <property type="entry name" value="Abhydrolase_6"/>
    <property type="match status" value="1"/>
</dbReference>
<dbReference type="Proteomes" id="UP000317180">
    <property type="component" value="Unassembled WGS sequence"/>
</dbReference>
<sequence>MTPAILWLTGWGMPDSCWEQVRRQLPCALHLAPDFSRVSRPEEFYEAVEQTARSVAGKELVVVGWSMGGLLALRLAASRPVAGLVLVGATMRFVRESAERDRGWGAAVLQRMKRLLPKDRERIMAQFAEQMLTAKERGQNRVDTGTAGAQWSQQALLAGLDYLASEDCRHKAASLFCPAVVIHGTDDLICPLAAGEELAGALPAAEFVRLQDCGHAPHIFYPDVVGTAVTRMVKQIAQKHGQASVQ</sequence>
<name>A0A3M8AWH6_9BACL</name>
<reference evidence="4 5" key="1">
    <citation type="submission" date="2018-10" db="EMBL/GenBank/DDBJ databases">
        <title>Phylogenomics of Brevibacillus.</title>
        <authorList>
            <person name="Dunlap C."/>
        </authorList>
    </citation>
    <scope>NUCLEOTIDE SEQUENCE [LARGE SCALE GENOMIC DNA]</scope>
    <source>
        <strain evidence="4 5">NRRL NRS 1219</strain>
    </source>
</reference>
<dbReference type="Gene3D" id="3.40.50.1820">
    <property type="entry name" value="alpha/beta hydrolase"/>
    <property type="match status" value="1"/>
</dbReference>
<protein>
    <submittedName>
        <fullName evidence="4">Alpha/beta hydrolase</fullName>
    </submittedName>
    <submittedName>
        <fullName evidence="3">Transporter</fullName>
    </submittedName>
</protein>
<organism evidence="4 5">
    <name type="scientific">Brevibacillus agri</name>
    <dbReference type="NCBI Taxonomy" id="51101"/>
    <lineage>
        <taxon>Bacteria</taxon>
        <taxon>Bacillati</taxon>
        <taxon>Bacillota</taxon>
        <taxon>Bacilli</taxon>
        <taxon>Bacillales</taxon>
        <taxon>Paenibacillaceae</taxon>
        <taxon>Brevibacillus</taxon>
    </lineage>
</organism>
<keyword evidence="1 4" id="KW-0378">Hydrolase</keyword>
<dbReference type="SUPFAM" id="SSF53474">
    <property type="entry name" value="alpha/beta-Hydrolases"/>
    <property type="match status" value="1"/>
</dbReference>
<dbReference type="Proteomes" id="UP000276178">
    <property type="component" value="Unassembled WGS sequence"/>
</dbReference>
<comment type="caution">
    <text evidence="4">The sequence shown here is derived from an EMBL/GenBank/DDBJ whole genome shotgun (WGS) entry which is preliminary data.</text>
</comment>
<evidence type="ECO:0000313" key="6">
    <source>
        <dbReference type="Proteomes" id="UP000317180"/>
    </source>
</evidence>
<keyword evidence="6" id="KW-1185">Reference proteome</keyword>
<dbReference type="GO" id="GO:0016787">
    <property type="term" value="F:hydrolase activity"/>
    <property type="evidence" value="ECO:0007669"/>
    <property type="project" value="UniProtKB-KW"/>
</dbReference>
<evidence type="ECO:0000259" key="2">
    <source>
        <dbReference type="Pfam" id="PF12697"/>
    </source>
</evidence>
<proteinExistence type="predicted"/>
<dbReference type="RefSeq" id="WP_025843654.1">
    <property type="nucleotide sequence ID" value="NZ_BJOD01000023.1"/>
</dbReference>
<dbReference type="InterPro" id="IPR050266">
    <property type="entry name" value="AB_hydrolase_sf"/>
</dbReference>
<evidence type="ECO:0000313" key="4">
    <source>
        <dbReference type="EMBL" id="RNB55561.1"/>
    </source>
</evidence>
<evidence type="ECO:0000256" key="1">
    <source>
        <dbReference type="ARBA" id="ARBA00022801"/>
    </source>
</evidence>
<dbReference type="EMBL" id="BJOD01000023">
    <property type="protein sequence ID" value="GED26402.1"/>
    <property type="molecule type" value="Genomic_DNA"/>
</dbReference>
<dbReference type="OrthoDB" id="9773293at2"/>
<accession>A0A3M8AWH6</accession>
<gene>
    <name evidence="3" type="ORF">BAG01nite_25040</name>
    <name evidence="4" type="ORF">EB820_11030</name>
</gene>
<evidence type="ECO:0000313" key="5">
    <source>
        <dbReference type="Proteomes" id="UP000276178"/>
    </source>
</evidence>
<dbReference type="PANTHER" id="PTHR43798">
    <property type="entry name" value="MONOACYLGLYCEROL LIPASE"/>
    <property type="match status" value="1"/>
</dbReference>
<feature type="domain" description="AB hydrolase-1" evidence="2">
    <location>
        <begin position="5"/>
        <end position="219"/>
    </location>
</feature>
<dbReference type="EMBL" id="RHHN01000034">
    <property type="protein sequence ID" value="RNB55561.1"/>
    <property type="molecule type" value="Genomic_DNA"/>
</dbReference>
<reference evidence="3 6" key="2">
    <citation type="submission" date="2019-06" db="EMBL/GenBank/DDBJ databases">
        <title>Whole genome shotgun sequence of Brevibacillus agri NBRC 15538.</title>
        <authorList>
            <person name="Hosoyama A."/>
            <person name="Uohara A."/>
            <person name="Ohji S."/>
            <person name="Ichikawa N."/>
        </authorList>
    </citation>
    <scope>NUCLEOTIDE SEQUENCE [LARGE SCALE GENOMIC DNA]</scope>
    <source>
        <strain evidence="3 6">NBRC 15538</strain>
    </source>
</reference>
<dbReference type="InterPro" id="IPR029058">
    <property type="entry name" value="AB_hydrolase_fold"/>
</dbReference>
<evidence type="ECO:0000313" key="3">
    <source>
        <dbReference type="EMBL" id="GED26402.1"/>
    </source>
</evidence>
<dbReference type="AlphaFoldDB" id="A0A3M8AWH6"/>
<dbReference type="GO" id="GO:0016020">
    <property type="term" value="C:membrane"/>
    <property type="evidence" value="ECO:0007669"/>
    <property type="project" value="TreeGrafter"/>
</dbReference>
<dbReference type="PANTHER" id="PTHR43798:SF31">
    <property type="entry name" value="AB HYDROLASE SUPERFAMILY PROTEIN YCLE"/>
    <property type="match status" value="1"/>
</dbReference>
<dbReference type="InterPro" id="IPR000073">
    <property type="entry name" value="AB_hydrolase_1"/>
</dbReference>
<dbReference type="GeneID" id="82809662"/>